<dbReference type="InterPro" id="IPR043129">
    <property type="entry name" value="ATPase_NBD"/>
</dbReference>
<name>A0A918KD82_9PROT</name>
<proteinExistence type="predicted"/>
<protein>
    <submittedName>
        <fullName evidence="3">Exopolyphosphatase GppA</fullName>
    </submittedName>
</protein>
<feature type="compositionally biased region" description="Basic residues" evidence="1">
    <location>
        <begin position="18"/>
        <end position="28"/>
    </location>
</feature>
<dbReference type="Pfam" id="PF02541">
    <property type="entry name" value="Ppx-GppA"/>
    <property type="match status" value="1"/>
</dbReference>
<keyword evidence="4" id="KW-1185">Reference proteome</keyword>
<dbReference type="SUPFAM" id="SSF53067">
    <property type="entry name" value="Actin-like ATPase domain"/>
    <property type="match status" value="2"/>
</dbReference>
<dbReference type="InterPro" id="IPR003695">
    <property type="entry name" value="Ppx_GppA_N"/>
</dbReference>
<dbReference type="EMBL" id="BMYV01000001">
    <property type="protein sequence ID" value="GGX59434.1"/>
    <property type="molecule type" value="Genomic_DNA"/>
</dbReference>
<gene>
    <name evidence="3" type="ORF">GCM10011309_06460</name>
</gene>
<evidence type="ECO:0000313" key="3">
    <source>
        <dbReference type="EMBL" id="GGX59434.1"/>
    </source>
</evidence>
<dbReference type="InterPro" id="IPR050273">
    <property type="entry name" value="GppA/Ppx_hydrolase"/>
</dbReference>
<reference evidence="3 4" key="1">
    <citation type="journal article" date="2014" name="Int. J. Syst. Evol. Microbiol.">
        <title>Complete genome sequence of Corynebacterium casei LMG S-19264T (=DSM 44701T), isolated from a smear-ripened cheese.</title>
        <authorList>
            <consortium name="US DOE Joint Genome Institute (JGI-PGF)"/>
            <person name="Walter F."/>
            <person name="Albersmeier A."/>
            <person name="Kalinowski J."/>
            <person name="Ruckert C."/>
        </authorList>
    </citation>
    <scope>NUCLEOTIDE SEQUENCE [LARGE SCALE GENOMIC DNA]</scope>
    <source>
        <strain evidence="3 4">KCTC 23968</strain>
    </source>
</reference>
<evidence type="ECO:0000256" key="1">
    <source>
        <dbReference type="SAM" id="MobiDB-lite"/>
    </source>
</evidence>
<evidence type="ECO:0000313" key="4">
    <source>
        <dbReference type="Proteomes" id="UP000600865"/>
    </source>
</evidence>
<evidence type="ECO:0000259" key="2">
    <source>
        <dbReference type="Pfam" id="PF02541"/>
    </source>
</evidence>
<dbReference type="Proteomes" id="UP000600865">
    <property type="component" value="Unassembled WGS sequence"/>
</dbReference>
<accession>A0A918KD82</accession>
<dbReference type="CDD" id="cd24054">
    <property type="entry name" value="ASKHA_NBD_AaPPX-GppA_MtPPX2-like"/>
    <property type="match status" value="1"/>
</dbReference>
<feature type="domain" description="Ppx/GppA phosphatase N-terminal" evidence="2">
    <location>
        <begin position="57"/>
        <end position="363"/>
    </location>
</feature>
<dbReference type="PANTHER" id="PTHR30005:SF0">
    <property type="entry name" value="RETROGRADE REGULATION PROTEIN 2"/>
    <property type="match status" value="1"/>
</dbReference>
<dbReference type="AlphaFoldDB" id="A0A918KD82"/>
<sequence>MPDAHHSGSDQPAPTGRSSRRRPRHKRGSGGGNRANGRQSPNFAAIDLGTNNCRLLIARDAGESFRIVDSYSRVVRLGQGLAATGRLSDESMDAAVEAMAVCAAKMKAKRVKRWRCVATEACRRASNGEEFLNRVKTETGITLEVISPRVESRLAVMGCVNLVDPTKDVALVIDIGGGSTELSWVDVRKLRDAQSEHRLHRPPISAWASLPIGVVTLSERVPEIDDKATWYESLKTVVRDTIVEQGCETRFTNVFQQGRGHLIGTSGTITSLAGIHLKLPYYQRAKVDGLWLRSADAVAVARDMGSRTFAERAKEPCIGKDRANLLVAGCAITDVLCEMWPSKMIRVADRGLREGMLIGLMQKGQTPQKLETAQIKSVAPKLPEESEPPNGA</sequence>
<dbReference type="GO" id="GO:0016462">
    <property type="term" value="F:pyrophosphatase activity"/>
    <property type="evidence" value="ECO:0007669"/>
    <property type="project" value="TreeGrafter"/>
</dbReference>
<dbReference type="Gene3D" id="3.30.420.150">
    <property type="entry name" value="Exopolyphosphatase. Domain 2"/>
    <property type="match status" value="1"/>
</dbReference>
<organism evidence="3 4">
    <name type="scientific">Litorimonas cladophorae</name>
    <dbReference type="NCBI Taxonomy" id="1220491"/>
    <lineage>
        <taxon>Bacteria</taxon>
        <taxon>Pseudomonadati</taxon>
        <taxon>Pseudomonadota</taxon>
        <taxon>Alphaproteobacteria</taxon>
        <taxon>Maricaulales</taxon>
        <taxon>Robiginitomaculaceae</taxon>
    </lineage>
</organism>
<dbReference type="PANTHER" id="PTHR30005">
    <property type="entry name" value="EXOPOLYPHOSPHATASE"/>
    <property type="match status" value="1"/>
</dbReference>
<comment type="caution">
    <text evidence="3">The sequence shown here is derived from an EMBL/GenBank/DDBJ whole genome shotgun (WGS) entry which is preliminary data.</text>
</comment>
<feature type="region of interest" description="Disordered" evidence="1">
    <location>
        <begin position="1"/>
        <end position="43"/>
    </location>
</feature>
<dbReference type="Gene3D" id="3.30.420.40">
    <property type="match status" value="1"/>
</dbReference>
<dbReference type="RefSeq" id="WP_189581210.1">
    <property type="nucleotide sequence ID" value="NZ_BMYV01000001.1"/>
</dbReference>